<feature type="transmembrane region" description="Helical" evidence="1">
    <location>
        <begin position="221"/>
        <end position="239"/>
    </location>
</feature>
<keyword evidence="1" id="KW-0472">Membrane</keyword>
<proteinExistence type="predicted"/>
<feature type="transmembrane region" description="Helical" evidence="1">
    <location>
        <begin position="46"/>
        <end position="69"/>
    </location>
</feature>
<reference evidence="2" key="1">
    <citation type="journal article" date="2017" name="Appl. Environ. Microbiol.">
        <title>Microdiversification of a pelagic Polynucleobacter species is mainly driven by acquisition of genomic islands from a partially interspecific gene pool.</title>
        <authorList>
            <person name="Hoetzinger M."/>
            <person name="Hahn M.W."/>
            <person name="Jezberova J."/>
            <person name="Schmidt J."/>
            <person name="Koll U."/>
        </authorList>
    </citation>
    <scope>NUCLEOTIDE SEQUENCE</scope>
    <source>
        <strain evidence="2">MWH-RechtKol4</strain>
    </source>
</reference>
<organism evidence="2 3">
    <name type="scientific">Polynucleobacter asymbioticus</name>
    <dbReference type="NCBI Taxonomy" id="576611"/>
    <lineage>
        <taxon>Bacteria</taxon>
        <taxon>Pseudomonadati</taxon>
        <taxon>Pseudomonadota</taxon>
        <taxon>Betaproteobacteria</taxon>
        <taxon>Burkholderiales</taxon>
        <taxon>Burkholderiaceae</taxon>
        <taxon>Polynucleobacter</taxon>
    </lineage>
</organism>
<name>A0AAC9NI78_9BURK</name>
<evidence type="ECO:0000313" key="3">
    <source>
        <dbReference type="Proteomes" id="UP000182060"/>
    </source>
</evidence>
<dbReference type="EMBL" id="CP015017">
    <property type="protein sequence ID" value="APC00464.1"/>
    <property type="molecule type" value="Genomic_DNA"/>
</dbReference>
<gene>
    <name evidence="2" type="ORF">AOC25_01920</name>
</gene>
<evidence type="ECO:0000256" key="1">
    <source>
        <dbReference type="SAM" id="Phobius"/>
    </source>
</evidence>
<keyword evidence="1" id="KW-0812">Transmembrane</keyword>
<feature type="transmembrane region" description="Helical" evidence="1">
    <location>
        <begin position="193"/>
        <end position="215"/>
    </location>
</feature>
<dbReference type="AlphaFoldDB" id="A0AAC9NI78"/>
<accession>A0AAC9NI78</accession>
<evidence type="ECO:0000313" key="2">
    <source>
        <dbReference type="EMBL" id="APC00464.1"/>
    </source>
</evidence>
<feature type="transmembrane region" description="Helical" evidence="1">
    <location>
        <begin position="12"/>
        <end position="34"/>
    </location>
</feature>
<sequence>MSSLINSNLQLLSLVPLALTFSIFVSTAVGWYFGRSRLKKHGKDSIVVRDFLVTAIFGLSALVLGLTFSGSTSRYVSRMDMNRIQAQTLQEVYGSLKYLSPSDQVEIKRSLNELVALRLTIYKNINDISDLEVGSKKILNITRKIQEQVTEAVSRTSPNNKLLAQEVLIPQVRSLASSFFTGIINAKSHPPELLMRFLFALLCIGAFLIGYTMVVKNEIDWLLATLYTVLVGFSLYVILAMEAPNLLMPYEEMNRDFLLLHNTIKAAS</sequence>
<keyword evidence="1" id="KW-1133">Transmembrane helix</keyword>
<dbReference type="RefSeq" id="WP_071538691.1">
    <property type="nucleotide sequence ID" value="NZ_CP015016.1"/>
</dbReference>
<dbReference type="Proteomes" id="UP000182060">
    <property type="component" value="Chromosome"/>
</dbReference>
<protein>
    <recommendedName>
        <fullName evidence="4">DUF4239 domain-containing protein</fullName>
    </recommendedName>
</protein>
<evidence type="ECO:0008006" key="4">
    <source>
        <dbReference type="Google" id="ProtNLM"/>
    </source>
</evidence>